<gene>
    <name evidence="1" type="ORF">FJQ54_15140</name>
</gene>
<sequence length="110" mass="12006">MHPASLVDLMKRAALPALCLLVILYFGTHALFGSSGYFALDDIRRSKHELSEQHAALAARKAALGRNIDLLNPKGADPDYADELVRRHLGVIRPDEVIVPLDAPRGAARN</sequence>
<dbReference type="Pfam" id="PF04977">
    <property type="entry name" value="DivIC"/>
    <property type="match status" value="1"/>
</dbReference>
<reference evidence="1 2" key="1">
    <citation type="submission" date="2019-06" db="EMBL/GenBank/DDBJ databases">
        <authorList>
            <person name="Lee I."/>
            <person name="Jang G.I."/>
            <person name="Hwang C.Y."/>
        </authorList>
    </citation>
    <scope>NUCLEOTIDE SEQUENCE [LARGE SCALE GENOMIC DNA]</scope>
    <source>
        <strain evidence="1 2">PAMC 28131</strain>
    </source>
</reference>
<keyword evidence="2" id="KW-1185">Reference proteome</keyword>
<proteinExistence type="predicted"/>
<dbReference type="OrthoDB" id="9815600at2"/>
<dbReference type="Proteomes" id="UP000319897">
    <property type="component" value="Unassembled WGS sequence"/>
</dbReference>
<protein>
    <submittedName>
        <fullName evidence="1">Septum formation initiator family protein</fullName>
    </submittedName>
</protein>
<comment type="caution">
    <text evidence="1">The sequence shown here is derived from an EMBL/GenBank/DDBJ whole genome shotgun (WGS) entry which is preliminary data.</text>
</comment>
<evidence type="ECO:0000313" key="1">
    <source>
        <dbReference type="EMBL" id="TPE59122.1"/>
    </source>
</evidence>
<dbReference type="EMBL" id="VFSU01000032">
    <property type="protein sequence ID" value="TPE59122.1"/>
    <property type="molecule type" value="Genomic_DNA"/>
</dbReference>
<dbReference type="InterPro" id="IPR007060">
    <property type="entry name" value="FtsL/DivIC"/>
</dbReference>
<accession>A0A501XEX8</accession>
<dbReference type="RefSeq" id="WP_140929257.1">
    <property type="nucleotide sequence ID" value="NZ_VFSU01000032.1"/>
</dbReference>
<dbReference type="AlphaFoldDB" id="A0A501XEX8"/>
<name>A0A501XEX8_9SPHN</name>
<evidence type="ECO:0000313" key="2">
    <source>
        <dbReference type="Proteomes" id="UP000319897"/>
    </source>
</evidence>
<organism evidence="1 2">
    <name type="scientific">Sandaracinobacter neustonicus</name>
    <dbReference type="NCBI Taxonomy" id="1715348"/>
    <lineage>
        <taxon>Bacteria</taxon>
        <taxon>Pseudomonadati</taxon>
        <taxon>Pseudomonadota</taxon>
        <taxon>Alphaproteobacteria</taxon>
        <taxon>Sphingomonadales</taxon>
        <taxon>Sphingosinicellaceae</taxon>
        <taxon>Sandaracinobacter</taxon>
    </lineage>
</organism>